<dbReference type="EMBL" id="CP006773">
    <property type="protein sequence ID" value="AHD01176.1"/>
    <property type="molecule type" value="Genomic_DNA"/>
</dbReference>
<dbReference type="PATRIC" id="fig|999552.6.peg.2241"/>
<dbReference type="STRING" id="999552.METH_11245"/>
<proteinExistence type="predicted"/>
<evidence type="ECO:0000313" key="2">
    <source>
        <dbReference type="Proteomes" id="UP000018780"/>
    </source>
</evidence>
<evidence type="ECO:0000313" key="1">
    <source>
        <dbReference type="EMBL" id="AHD01176.1"/>
    </source>
</evidence>
<dbReference type="KEGG" id="lmd:METH_11245"/>
<reference evidence="1 2" key="1">
    <citation type="submission" date="2013-09" db="EMBL/GenBank/DDBJ databases">
        <authorList>
            <consortium name="DOE Joint Genome Institute"/>
            <person name="Klenk H.-P."/>
            <person name="Huntemann M."/>
            <person name="Han J."/>
            <person name="Chen A."/>
            <person name="Kyrpides N."/>
            <person name="Mavromatis K."/>
            <person name="Markowitz V."/>
            <person name="Palaniappan K."/>
            <person name="Ivanova N."/>
            <person name="Schaumberg A."/>
            <person name="Pati A."/>
            <person name="Liolios K."/>
            <person name="Nordberg H.P."/>
            <person name="Cantor M.N."/>
            <person name="Hua S.X."/>
            <person name="Woyke T."/>
        </authorList>
    </citation>
    <scope>NUCLEOTIDE SEQUENCE [LARGE SCALE GENOMIC DNA]</scope>
    <source>
        <strain evidence="1 2">DSM 14336</strain>
    </source>
</reference>
<organism evidence="1 2">
    <name type="scientific">Leisingera methylohalidivorans DSM 14336</name>
    <dbReference type="NCBI Taxonomy" id="999552"/>
    <lineage>
        <taxon>Bacteria</taxon>
        <taxon>Pseudomonadati</taxon>
        <taxon>Pseudomonadota</taxon>
        <taxon>Alphaproteobacteria</taxon>
        <taxon>Rhodobacterales</taxon>
        <taxon>Roseobacteraceae</taxon>
        <taxon>Leisingera</taxon>
    </lineage>
</organism>
<accession>V9VQZ4</accession>
<dbReference type="AlphaFoldDB" id="V9VQZ4"/>
<protein>
    <submittedName>
        <fullName evidence="1">Uncharacterized protein</fullName>
    </submittedName>
</protein>
<dbReference type="OrthoDB" id="7605594at2"/>
<dbReference type="HOGENOM" id="CLU_193016_0_0_5"/>
<dbReference type="Proteomes" id="UP000018780">
    <property type="component" value="Chromosome"/>
</dbReference>
<dbReference type="RefSeq" id="WP_024090489.1">
    <property type="nucleotide sequence ID" value="NC_023135.1"/>
</dbReference>
<name>V9VQZ4_9RHOB</name>
<sequence>MKKPSRPQVSDHAVLRFLERVKGVNINAIRRRIGKAVTLGDAFPEATGIIHGGHIYKVRNGVVTTVLPIRGNRTNRKPPKGRTNGKG</sequence>
<keyword evidence="2" id="KW-1185">Reference proteome</keyword>
<gene>
    <name evidence="1" type="ORF">METH_11245</name>
</gene>